<dbReference type="Proteomes" id="UP001151760">
    <property type="component" value="Unassembled WGS sequence"/>
</dbReference>
<reference evidence="1" key="1">
    <citation type="journal article" date="2022" name="Int. J. Mol. Sci.">
        <title>Draft Genome of Tanacetum Coccineum: Genomic Comparison of Closely Related Tanacetum-Family Plants.</title>
        <authorList>
            <person name="Yamashiro T."/>
            <person name="Shiraishi A."/>
            <person name="Nakayama K."/>
            <person name="Satake H."/>
        </authorList>
    </citation>
    <scope>NUCLEOTIDE SEQUENCE</scope>
</reference>
<sequence>MFDEYLNPPPSVDLQVPVVNAPEPIISTVIPLSVEEADHDIEIAHMDNNPNVDFLIPEPTSEESSTQELVYLAGRVMITTLKWIYKVKLDEQGDVNDGKLLFFLGLQISQSPRGIFLNQSKYALESLKKYGMETYESLDTPMVEKSKLDEDPLGKVIDPTRYHG</sequence>
<name>A0ABQ5BEY9_9ASTR</name>
<accession>A0ABQ5BEY9</accession>
<dbReference type="EMBL" id="BQNB010013210">
    <property type="protein sequence ID" value="GJT13196.1"/>
    <property type="molecule type" value="Genomic_DNA"/>
</dbReference>
<keyword evidence="2" id="KW-1185">Reference proteome</keyword>
<proteinExistence type="predicted"/>
<reference evidence="1" key="2">
    <citation type="submission" date="2022-01" db="EMBL/GenBank/DDBJ databases">
        <authorList>
            <person name="Yamashiro T."/>
            <person name="Shiraishi A."/>
            <person name="Satake H."/>
            <person name="Nakayama K."/>
        </authorList>
    </citation>
    <scope>NUCLEOTIDE SEQUENCE</scope>
</reference>
<gene>
    <name evidence="1" type="ORF">Tco_0860238</name>
</gene>
<organism evidence="1 2">
    <name type="scientific">Tanacetum coccineum</name>
    <dbReference type="NCBI Taxonomy" id="301880"/>
    <lineage>
        <taxon>Eukaryota</taxon>
        <taxon>Viridiplantae</taxon>
        <taxon>Streptophyta</taxon>
        <taxon>Embryophyta</taxon>
        <taxon>Tracheophyta</taxon>
        <taxon>Spermatophyta</taxon>
        <taxon>Magnoliopsida</taxon>
        <taxon>eudicotyledons</taxon>
        <taxon>Gunneridae</taxon>
        <taxon>Pentapetalae</taxon>
        <taxon>asterids</taxon>
        <taxon>campanulids</taxon>
        <taxon>Asterales</taxon>
        <taxon>Asteraceae</taxon>
        <taxon>Asteroideae</taxon>
        <taxon>Anthemideae</taxon>
        <taxon>Anthemidinae</taxon>
        <taxon>Tanacetum</taxon>
    </lineage>
</organism>
<evidence type="ECO:0000313" key="2">
    <source>
        <dbReference type="Proteomes" id="UP001151760"/>
    </source>
</evidence>
<protein>
    <submittedName>
        <fullName evidence="1">Retrovirus-related pol polyprotein from transposon TNT 1-94</fullName>
    </submittedName>
</protein>
<comment type="caution">
    <text evidence="1">The sequence shown here is derived from an EMBL/GenBank/DDBJ whole genome shotgun (WGS) entry which is preliminary data.</text>
</comment>
<evidence type="ECO:0000313" key="1">
    <source>
        <dbReference type="EMBL" id="GJT13196.1"/>
    </source>
</evidence>